<dbReference type="GO" id="GO:0005634">
    <property type="term" value="C:nucleus"/>
    <property type="evidence" value="ECO:0007669"/>
    <property type="project" value="TreeGrafter"/>
</dbReference>
<feature type="coiled-coil region" evidence="1">
    <location>
        <begin position="251"/>
        <end position="278"/>
    </location>
</feature>
<dbReference type="Pfam" id="PF08514">
    <property type="entry name" value="STAG"/>
    <property type="match status" value="1"/>
</dbReference>
<feature type="compositionally biased region" description="Acidic residues" evidence="2">
    <location>
        <begin position="1020"/>
        <end position="1030"/>
    </location>
</feature>
<feature type="compositionally biased region" description="Basic and acidic residues" evidence="2">
    <location>
        <begin position="1145"/>
        <end position="1156"/>
    </location>
</feature>
<dbReference type="SUPFAM" id="SSF48371">
    <property type="entry name" value="ARM repeat"/>
    <property type="match status" value="1"/>
</dbReference>
<dbReference type="GO" id="GO:0003682">
    <property type="term" value="F:chromatin binding"/>
    <property type="evidence" value="ECO:0007669"/>
    <property type="project" value="TreeGrafter"/>
</dbReference>
<dbReference type="PANTHER" id="PTHR11199">
    <property type="entry name" value="STROMAL ANTIGEN"/>
    <property type="match status" value="1"/>
</dbReference>
<feature type="compositionally biased region" description="Acidic residues" evidence="2">
    <location>
        <begin position="1038"/>
        <end position="1047"/>
    </location>
</feature>
<feature type="region of interest" description="Disordered" evidence="2">
    <location>
        <begin position="1123"/>
        <end position="1188"/>
    </location>
</feature>
<dbReference type="GeneID" id="30985234"/>
<dbReference type="GO" id="GO:0000785">
    <property type="term" value="C:chromatin"/>
    <property type="evidence" value="ECO:0007669"/>
    <property type="project" value="TreeGrafter"/>
</dbReference>
<evidence type="ECO:0000256" key="1">
    <source>
        <dbReference type="SAM" id="Coils"/>
    </source>
</evidence>
<evidence type="ECO:0000256" key="2">
    <source>
        <dbReference type="SAM" id="MobiDB-lite"/>
    </source>
</evidence>
<dbReference type="Pfam" id="PF21581">
    <property type="entry name" value="SCD"/>
    <property type="match status" value="1"/>
</dbReference>
<protein>
    <recommendedName>
        <fullName evidence="3">SCD domain-containing protein</fullName>
    </recommendedName>
</protein>
<dbReference type="InterPro" id="IPR039662">
    <property type="entry name" value="Cohesin_Scc3/SA"/>
</dbReference>
<dbReference type="InterPro" id="IPR020839">
    <property type="entry name" value="SCD"/>
</dbReference>
<evidence type="ECO:0000313" key="4">
    <source>
        <dbReference type="EMBL" id="ODV77866.1"/>
    </source>
</evidence>
<dbReference type="InterPro" id="IPR013721">
    <property type="entry name" value="STAG"/>
</dbReference>
<dbReference type="InterPro" id="IPR016024">
    <property type="entry name" value="ARM-type_fold"/>
</dbReference>
<dbReference type="InterPro" id="IPR011989">
    <property type="entry name" value="ARM-like"/>
</dbReference>
<dbReference type="PANTHER" id="PTHR11199:SF0">
    <property type="entry name" value="LD34181P-RELATED"/>
    <property type="match status" value="1"/>
</dbReference>
<organism evidence="4 5">
    <name type="scientific">Suhomyces tanzawaensis NRRL Y-17324</name>
    <dbReference type="NCBI Taxonomy" id="984487"/>
    <lineage>
        <taxon>Eukaryota</taxon>
        <taxon>Fungi</taxon>
        <taxon>Dikarya</taxon>
        <taxon>Ascomycota</taxon>
        <taxon>Saccharomycotina</taxon>
        <taxon>Pichiomycetes</taxon>
        <taxon>Debaryomycetaceae</taxon>
        <taxon>Suhomyces</taxon>
    </lineage>
</organism>
<name>A0A1E4SEH5_9ASCO</name>
<dbReference type="GO" id="GO:0007062">
    <property type="term" value="P:sister chromatid cohesion"/>
    <property type="evidence" value="ECO:0007669"/>
    <property type="project" value="UniProtKB-ARBA"/>
</dbReference>
<dbReference type="STRING" id="984487.A0A1E4SEH5"/>
<keyword evidence="5" id="KW-1185">Reference proteome</keyword>
<feature type="compositionally biased region" description="Acidic residues" evidence="2">
    <location>
        <begin position="1158"/>
        <end position="1171"/>
    </location>
</feature>
<dbReference type="AlphaFoldDB" id="A0A1E4SEH5"/>
<dbReference type="PROSITE" id="PS51425">
    <property type="entry name" value="SCD"/>
    <property type="match status" value="1"/>
</dbReference>
<proteinExistence type="predicted"/>
<feature type="region of interest" description="Disordered" evidence="2">
    <location>
        <begin position="1020"/>
        <end position="1052"/>
    </location>
</feature>
<keyword evidence="1" id="KW-0175">Coiled coil</keyword>
<dbReference type="RefSeq" id="XP_020062988.1">
    <property type="nucleotide sequence ID" value="XM_020211098.1"/>
</dbReference>
<feature type="region of interest" description="Disordered" evidence="2">
    <location>
        <begin position="20"/>
        <end position="63"/>
    </location>
</feature>
<sequence length="1188" mass="136177">MTSSRLRRLTRNALKSEIYKELSDSESQSEGEESDYEIVAAPRPIKRSKNSKAGPPTKRARVPRGKNVNLDQLEAGLPENYLYQALAQPDIDTQDLALEWIESYTEDEEEAKNTSLTILINLLLRSCGSVYLFEAHDLVNLESAAETVGELTILFGNQKSHRYPFKALPAFKSNVLSFFEDLIKIAHEKGSLYKYNKDDQEEDDADTYLASPLMNQILTWISSLSTCTIRPLRFIATLILLSIQNQLCHIINSVVINLEKSQRQLTRANQKNKSKIQTISRAVQSYQNQKDTILEYFSEIGDITLGHRYRDIDPVIRQECIKYLGQAMMIFPDHFFQPTFLRFYGWLLSDPSSLVRIEVTKVLLRLYKNFTGSGKSSSNNLNIGFRQFTERYKEQLIKMNKLDSDVNVRFNTLSICCELLKIGFLNDSECYDIISIFFSVNGGDDFYSRTMSKTNYNKFKTEIAKFVTILNDLKLKERLEKYARILDSYLSPQFDEGDVLSLKSCLRLKELIDILQNCADHYKENLLPEVQDTFLLKKQISAVFESVYATPTFDNTWEVLIKYLTLDIQLVVFIPQDDQLNENNIDIDQLKNALDLSEAKDKDYLLYFVDGSIGSIISRKGPELSNILTKLVNYVPTLQSLVKSKERLSIFLSIWYKLVQSNEAASNIITSFNELGHLQQYNDITIKLLKEYQAFTFTANETNSEVLSEYELLFAKLFESYDQVVTTGLSIRTPEIKIQVQNTIEELVGELKVIFKTSRLDNASTDNELGTQKRVLQTITEVLVPFSKLQKLGDFIDLNEYLNTSSTSQDLSVFSSTVHTMRIFKVQVFLQSWTQNFLQASPRLIQSFRAVLDLFLITTSWNLEKIIALEDECLQANYDIAFLFQRLNELIPVLVGILEDSKHLIEFIIDQDLKSRYFLIKTINEIRTLVAAKLIDFITSIKVLYVKFKSKNAFKNFDDFFGNKNGIGFLYVVRLIPEELQNQLLDLFLYKEAQLGRVLEIELDRNDIENVNIEDLFLGEEEGSPESEEEALQRSVFDSDDESDIEGSENKQLVQQQRLRNQELKQKDAKQKKVWGLEKELCVYTLKMFALIDMSIIEEKIDTRVQLNSDKIGGVFARLVKQHSAQDGGPSGGTVPQVRVAPNAHTEDANHQRLQESPEPEEQIQDPETELATDLPPAELEPVQAGSP</sequence>
<reference evidence="5" key="1">
    <citation type="submission" date="2016-05" db="EMBL/GenBank/DDBJ databases">
        <title>Comparative genomics of biotechnologically important yeasts.</title>
        <authorList>
            <consortium name="DOE Joint Genome Institute"/>
            <person name="Riley R."/>
            <person name="Haridas S."/>
            <person name="Wolfe K.H."/>
            <person name="Lopes M.R."/>
            <person name="Hittinger C.T."/>
            <person name="Goker M."/>
            <person name="Salamov A."/>
            <person name="Wisecaver J."/>
            <person name="Long T.M."/>
            <person name="Aerts A.L."/>
            <person name="Barry K."/>
            <person name="Choi C."/>
            <person name="Clum A."/>
            <person name="Coughlan A.Y."/>
            <person name="Deshpande S."/>
            <person name="Douglass A.P."/>
            <person name="Hanson S.J."/>
            <person name="Klenk H.-P."/>
            <person name="Labutti K."/>
            <person name="Lapidus A."/>
            <person name="Lindquist E."/>
            <person name="Lipzen A."/>
            <person name="Meier-Kolthoff J.P."/>
            <person name="Ohm R.A."/>
            <person name="Otillar R.P."/>
            <person name="Pangilinan J."/>
            <person name="Peng Y."/>
            <person name="Rokas A."/>
            <person name="Rosa C.A."/>
            <person name="Scheuner C."/>
            <person name="Sibirny A.A."/>
            <person name="Slot J.C."/>
            <person name="Stielow J.B."/>
            <person name="Sun H."/>
            <person name="Kurtzman C.P."/>
            <person name="Blackwell M."/>
            <person name="Grigoriev I.V."/>
            <person name="Jeffries T.W."/>
        </authorList>
    </citation>
    <scope>NUCLEOTIDE SEQUENCE [LARGE SCALE GENOMIC DNA]</scope>
    <source>
        <strain evidence="5">NRRL Y-17324</strain>
    </source>
</reference>
<evidence type="ECO:0000313" key="5">
    <source>
        <dbReference type="Proteomes" id="UP000094285"/>
    </source>
</evidence>
<dbReference type="OrthoDB" id="498590at2759"/>
<dbReference type="Gene3D" id="1.25.10.10">
    <property type="entry name" value="Leucine-rich Repeat Variant"/>
    <property type="match status" value="1"/>
</dbReference>
<accession>A0A1E4SEH5</accession>
<gene>
    <name evidence="4" type="ORF">CANTADRAFT_7347</name>
</gene>
<dbReference type="Proteomes" id="UP000094285">
    <property type="component" value="Unassembled WGS sequence"/>
</dbReference>
<feature type="compositionally biased region" description="Acidic residues" evidence="2">
    <location>
        <begin position="27"/>
        <end position="36"/>
    </location>
</feature>
<dbReference type="GO" id="GO:0008278">
    <property type="term" value="C:cohesin complex"/>
    <property type="evidence" value="ECO:0007669"/>
    <property type="project" value="TreeGrafter"/>
</dbReference>
<evidence type="ECO:0000259" key="3">
    <source>
        <dbReference type="PROSITE" id="PS51425"/>
    </source>
</evidence>
<dbReference type="EMBL" id="KV453914">
    <property type="protein sequence ID" value="ODV77866.1"/>
    <property type="molecule type" value="Genomic_DNA"/>
</dbReference>
<feature type="domain" description="SCD" evidence="3">
    <location>
        <begin position="305"/>
        <end position="399"/>
    </location>
</feature>